<protein>
    <submittedName>
        <fullName evidence="5">SCL-interrupting locus protein-like</fullName>
    </submittedName>
</protein>
<dbReference type="OrthoDB" id="76173at2759"/>
<feature type="compositionally biased region" description="Low complexity" evidence="1">
    <location>
        <begin position="445"/>
        <end position="457"/>
    </location>
</feature>
<dbReference type="GO" id="GO:0031023">
    <property type="term" value="P:microtubule organizing center organization"/>
    <property type="evidence" value="ECO:0007669"/>
    <property type="project" value="TreeGrafter"/>
</dbReference>
<dbReference type="RefSeq" id="XP_022316726.1">
    <property type="nucleotide sequence ID" value="XM_022461018.1"/>
</dbReference>
<dbReference type="InterPro" id="IPR026123">
    <property type="entry name" value="STIL"/>
</dbReference>
<dbReference type="GO" id="GO:0071539">
    <property type="term" value="P:protein localization to centrosome"/>
    <property type="evidence" value="ECO:0007669"/>
    <property type="project" value="TreeGrafter"/>
</dbReference>
<dbReference type="PANTHER" id="PTHR15128">
    <property type="entry name" value="TAL1 SCL INTERRUPTING LOCUS"/>
    <property type="match status" value="1"/>
</dbReference>
<feature type="compositionally biased region" description="Polar residues" evidence="1">
    <location>
        <begin position="985"/>
        <end position="994"/>
    </location>
</feature>
<feature type="domain" description="STIL coiled coil region" evidence="3">
    <location>
        <begin position="491"/>
        <end position="518"/>
    </location>
</feature>
<dbReference type="Proteomes" id="UP000694844">
    <property type="component" value="Chromosome 2"/>
</dbReference>
<dbReference type="GO" id="GO:0007052">
    <property type="term" value="P:mitotic spindle organization"/>
    <property type="evidence" value="ECO:0007669"/>
    <property type="project" value="TreeGrafter"/>
</dbReference>
<sequence length="1090" mass="120471">MFYASAAEDWCKESVELSNFLLAKGWCSFYTHGEKSVHHIDFDVVTLATEFRVTPIPVVPIVPTALSKNLSGPMSLSHLQGEPKTGYLTMDHTRKVLLVLESDPKVFNLPLVGIWISGVSYVYSPFVWASCIRYLSTPSLCYHYNSSQNSVEIELSSAKPGNKRETFDAALHEFELLRPALKRESIEVPVSSAVELEEMTPRSRPAPYALQVPKAVPMVPEVSLIFGDETSGIFTEGGPRQPPITHGKPTGVHHVQDFLSSTHQPLKYPPSSQNSIPGNHKLLSHAQSAPNLQQIRSVKQQQQCKLPCCADNKMMPNGRLAQNYLSNGTSQPTDSRMINSRVAFPNAPGVRGPVPESTLKPQFSQAFPVMSHSNQYQNAQPSSYPGQMFCTENPQVVQHKTQESVTTQPQRNPAILKSQETMPPPPQDSALSPRSASEARNSHTDSSGRSSDDSGFSVTPEKKVSNSVEDITGIQSSAIGNGINWNQVPQEVYQLLMHQDAQLKQLQAQIQTLINNQSVSTQHTTMTELNSTEGKSSVENQSGVGQIVQKCEMGTNTTVFNLTDKNSIALQTSPVKNVSQPQNSLNLSGLDPKSTQIMSDPKNIQTVSDPKIIKIKIVQDPRNIQIVPDPRNIQIVLGQGKLQIVPDLIGVPHCSLMGRCLRCLLTLVLERYPRAPLVLVCVGTSSTTAETLRMRRMVRGNSVLTTRSITTNSWKHPQTLQHQDSDLTADTLERDSLQQSVMLGQYLNSMRIGGGHNPVETTFIPKINYMSMMFESDSDCSMEINAMAMKYLKDEQLTQLNKLQTQSRLKGNKDNHKATLLRQVLSEGRDTTPDVTTMGMSPNDMTFATRKYLEKYGLVNDNESTRSGNTSESTVNDTYELKVNFSTVNSPVNSPQRTVPDSYHTPLSRKSRSPFLDSLRSQSKTGSPYQNTSGSPFVNSVQTSSSPCVNNGTVSDRTGSPYTNSHNGSSRTQSSRREAVDSPRGQIQSRSNSYGVEDSAMRTPVRGHGNSYENDSRDVTPKATPNERLQPVLRPAFTPSPNHGERHRMLSPIAQEEPVEKEGQASHNQQSEHDDKVLDITRLKMMPKLL</sequence>
<dbReference type="InterPro" id="IPR057655">
    <property type="entry name" value="STIL_CC"/>
</dbReference>
<accession>A0A8B8CQN1</accession>
<evidence type="ECO:0000256" key="1">
    <source>
        <dbReference type="SAM" id="MobiDB-lite"/>
    </source>
</evidence>
<dbReference type="GO" id="GO:0007224">
    <property type="term" value="P:smoothened signaling pathway"/>
    <property type="evidence" value="ECO:0007669"/>
    <property type="project" value="TreeGrafter"/>
</dbReference>
<dbReference type="AlphaFoldDB" id="A0A8B8CQN1"/>
<dbReference type="Pfam" id="PF25775">
    <property type="entry name" value="CC_STIL"/>
    <property type="match status" value="1"/>
</dbReference>
<name>A0A8B8CQN1_CRAVI</name>
<dbReference type="Pfam" id="PF26399">
    <property type="entry name" value="PRM_STIL"/>
    <property type="match status" value="1"/>
</dbReference>
<dbReference type="GO" id="GO:0005815">
    <property type="term" value="C:microtubule organizing center"/>
    <property type="evidence" value="ECO:0007669"/>
    <property type="project" value="TreeGrafter"/>
</dbReference>
<dbReference type="KEGG" id="cvn:111120292"/>
<feature type="domain" description="STIL N-terminal" evidence="2">
    <location>
        <begin position="11"/>
        <end position="147"/>
    </location>
</feature>
<dbReference type="InterPro" id="IPR057731">
    <property type="entry name" value="STIL_N"/>
</dbReference>
<feature type="compositionally biased region" description="Basic and acidic residues" evidence="1">
    <location>
        <begin position="1058"/>
        <end position="1082"/>
    </location>
</feature>
<reference evidence="5" key="1">
    <citation type="submission" date="2025-08" db="UniProtKB">
        <authorList>
            <consortium name="RefSeq"/>
        </authorList>
    </citation>
    <scope>IDENTIFICATION</scope>
    <source>
        <tissue evidence="5">Whole sample</tissue>
    </source>
</reference>
<evidence type="ECO:0000313" key="4">
    <source>
        <dbReference type="Proteomes" id="UP000694844"/>
    </source>
</evidence>
<organism evidence="4 5">
    <name type="scientific">Crassostrea virginica</name>
    <name type="common">Eastern oyster</name>
    <dbReference type="NCBI Taxonomy" id="6565"/>
    <lineage>
        <taxon>Eukaryota</taxon>
        <taxon>Metazoa</taxon>
        <taxon>Spiralia</taxon>
        <taxon>Lophotrochozoa</taxon>
        <taxon>Mollusca</taxon>
        <taxon>Bivalvia</taxon>
        <taxon>Autobranchia</taxon>
        <taxon>Pteriomorphia</taxon>
        <taxon>Ostreida</taxon>
        <taxon>Ostreoidea</taxon>
        <taxon>Ostreidae</taxon>
        <taxon>Crassostrea</taxon>
    </lineage>
</organism>
<feature type="compositionally biased region" description="Polar residues" evidence="1">
    <location>
        <begin position="919"/>
        <end position="973"/>
    </location>
</feature>
<feature type="compositionally biased region" description="Polar residues" evidence="1">
    <location>
        <begin position="887"/>
        <end position="899"/>
    </location>
</feature>
<keyword evidence="4" id="KW-1185">Reference proteome</keyword>
<evidence type="ECO:0000259" key="3">
    <source>
        <dbReference type="Pfam" id="PF25775"/>
    </source>
</evidence>
<dbReference type="Pfam" id="PF15253">
    <property type="entry name" value="STIL_N"/>
    <property type="match status" value="1"/>
</dbReference>
<feature type="region of interest" description="Disordered" evidence="1">
    <location>
        <begin position="416"/>
        <end position="469"/>
    </location>
</feature>
<dbReference type="InterPro" id="IPR058559">
    <property type="entry name" value="PRM_STIL"/>
</dbReference>
<dbReference type="PANTHER" id="PTHR15128:SF0">
    <property type="entry name" value="SCL-INTERRUPTING LOCUS PROTEIN"/>
    <property type="match status" value="1"/>
</dbReference>
<gene>
    <name evidence="5" type="primary">LOC111120292</name>
</gene>
<evidence type="ECO:0000313" key="5">
    <source>
        <dbReference type="RefSeq" id="XP_022316726.1"/>
    </source>
</evidence>
<feature type="compositionally biased region" description="Polar residues" evidence="1">
    <location>
        <begin position="429"/>
        <end position="439"/>
    </location>
</feature>
<dbReference type="GeneID" id="111120292"/>
<feature type="region of interest" description="Disordered" evidence="1">
    <location>
        <begin position="887"/>
        <end position="1090"/>
    </location>
</feature>
<evidence type="ECO:0000259" key="2">
    <source>
        <dbReference type="Pfam" id="PF15253"/>
    </source>
</evidence>
<proteinExistence type="predicted"/>